<gene>
    <name evidence="1" type="ORF">HUJ06_018426</name>
</gene>
<sequence>MINQMVVSQFFAKELVFELRDEKFTINGRSFRRQ</sequence>
<evidence type="ECO:0000313" key="1">
    <source>
        <dbReference type="EMBL" id="DAD48490.1"/>
    </source>
</evidence>
<dbReference type="EMBL" id="DUZY01000008">
    <property type="protein sequence ID" value="DAD48490.1"/>
    <property type="molecule type" value="Genomic_DNA"/>
</dbReference>
<keyword evidence="2" id="KW-1185">Reference proteome</keyword>
<reference evidence="1 2" key="1">
    <citation type="journal article" date="2020" name="Mol. Biol. Evol.">
        <title>Distinct Expression and Methylation Patterns for Genes with Different Fates following a Single Whole-Genome Duplication in Flowering Plants.</title>
        <authorList>
            <person name="Shi T."/>
            <person name="Rahmani R.S."/>
            <person name="Gugger P.F."/>
            <person name="Wang M."/>
            <person name="Li H."/>
            <person name="Zhang Y."/>
            <person name="Li Z."/>
            <person name="Wang Q."/>
            <person name="Van de Peer Y."/>
            <person name="Marchal K."/>
            <person name="Chen J."/>
        </authorList>
    </citation>
    <scope>NUCLEOTIDE SEQUENCE [LARGE SCALE GENOMIC DNA]</scope>
    <source>
        <tissue evidence="1">Leaf</tissue>
    </source>
</reference>
<proteinExistence type="predicted"/>
<dbReference type="AlphaFoldDB" id="A0A822ZVG3"/>
<dbReference type="Proteomes" id="UP000607653">
    <property type="component" value="Unassembled WGS sequence"/>
</dbReference>
<name>A0A822ZVG3_NELNU</name>
<evidence type="ECO:0000313" key="2">
    <source>
        <dbReference type="Proteomes" id="UP000607653"/>
    </source>
</evidence>
<organism evidence="1 2">
    <name type="scientific">Nelumbo nucifera</name>
    <name type="common">Sacred lotus</name>
    <dbReference type="NCBI Taxonomy" id="4432"/>
    <lineage>
        <taxon>Eukaryota</taxon>
        <taxon>Viridiplantae</taxon>
        <taxon>Streptophyta</taxon>
        <taxon>Embryophyta</taxon>
        <taxon>Tracheophyta</taxon>
        <taxon>Spermatophyta</taxon>
        <taxon>Magnoliopsida</taxon>
        <taxon>Proteales</taxon>
        <taxon>Nelumbonaceae</taxon>
        <taxon>Nelumbo</taxon>
    </lineage>
</organism>
<accession>A0A822ZVG3</accession>
<comment type="caution">
    <text evidence="1">The sequence shown here is derived from an EMBL/GenBank/DDBJ whole genome shotgun (WGS) entry which is preliminary data.</text>
</comment>
<protein>
    <submittedName>
        <fullName evidence="1">Uncharacterized protein</fullName>
    </submittedName>
</protein>